<sequence length="150" mass="16877">MMKKMTIGEVKSSFSFFVPIQVRYSDIDGYLHVNNGIYFNYFEHARAAYLYKVCDWDIMTLGTVVANVNIDYFTPIHAHDSPVVYIKCTHVGNSSFVLEQVVLGQTHDGEEKIFAKASTTMVCIDMKTMKPVPVPKEYASKMKNSSSVAG</sequence>
<dbReference type="EMBL" id="JBHUHR010000001">
    <property type="protein sequence ID" value="MFD2033328.1"/>
    <property type="molecule type" value="Genomic_DNA"/>
</dbReference>
<organism evidence="3 4">
    <name type="scientific">Belliella marina</name>
    <dbReference type="NCBI Taxonomy" id="1644146"/>
    <lineage>
        <taxon>Bacteria</taxon>
        <taxon>Pseudomonadati</taxon>
        <taxon>Bacteroidota</taxon>
        <taxon>Cytophagia</taxon>
        <taxon>Cytophagales</taxon>
        <taxon>Cyclobacteriaceae</taxon>
        <taxon>Belliella</taxon>
    </lineage>
</organism>
<keyword evidence="4" id="KW-1185">Reference proteome</keyword>
<comment type="similarity">
    <text evidence="1">Belongs to the 4-hydroxybenzoyl-CoA thioesterase family.</text>
</comment>
<dbReference type="RefSeq" id="WP_376882516.1">
    <property type="nucleotide sequence ID" value="NZ_JBHUHR010000001.1"/>
</dbReference>
<dbReference type="Pfam" id="PF13279">
    <property type="entry name" value="4HBT_2"/>
    <property type="match status" value="1"/>
</dbReference>
<comment type="caution">
    <text evidence="3">The sequence shown here is derived from an EMBL/GenBank/DDBJ whole genome shotgun (WGS) entry which is preliminary data.</text>
</comment>
<accession>A0ABW4VJ06</accession>
<dbReference type="PANTHER" id="PTHR31793:SF27">
    <property type="entry name" value="NOVEL THIOESTERASE SUPERFAMILY DOMAIN AND SAPOSIN A-TYPE DOMAIN CONTAINING PROTEIN (0610012H03RIK)"/>
    <property type="match status" value="1"/>
</dbReference>
<dbReference type="CDD" id="cd00586">
    <property type="entry name" value="4HBT"/>
    <property type="match status" value="1"/>
</dbReference>
<keyword evidence="2 3" id="KW-0378">Hydrolase</keyword>
<evidence type="ECO:0000313" key="4">
    <source>
        <dbReference type="Proteomes" id="UP001597361"/>
    </source>
</evidence>
<dbReference type="GO" id="GO:0016787">
    <property type="term" value="F:hydrolase activity"/>
    <property type="evidence" value="ECO:0007669"/>
    <property type="project" value="UniProtKB-KW"/>
</dbReference>
<evidence type="ECO:0000256" key="2">
    <source>
        <dbReference type="ARBA" id="ARBA00022801"/>
    </source>
</evidence>
<dbReference type="PANTHER" id="PTHR31793">
    <property type="entry name" value="4-HYDROXYBENZOYL-COA THIOESTERASE FAMILY MEMBER"/>
    <property type="match status" value="1"/>
</dbReference>
<proteinExistence type="inferred from homology"/>
<dbReference type="Proteomes" id="UP001597361">
    <property type="component" value="Unassembled WGS sequence"/>
</dbReference>
<dbReference type="Gene3D" id="3.10.129.10">
    <property type="entry name" value="Hotdog Thioesterase"/>
    <property type="match status" value="1"/>
</dbReference>
<dbReference type="SUPFAM" id="SSF54637">
    <property type="entry name" value="Thioesterase/thiol ester dehydrase-isomerase"/>
    <property type="match status" value="1"/>
</dbReference>
<name>A0ABW4VJ06_9BACT</name>
<gene>
    <name evidence="3" type="ORF">ACFSKL_00925</name>
</gene>
<dbReference type="InterPro" id="IPR029069">
    <property type="entry name" value="HotDog_dom_sf"/>
</dbReference>
<reference evidence="4" key="1">
    <citation type="journal article" date="2019" name="Int. J. Syst. Evol. Microbiol.">
        <title>The Global Catalogue of Microorganisms (GCM) 10K type strain sequencing project: providing services to taxonomists for standard genome sequencing and annotation.</title>
        <authorList>
            <consortium name="The Broad Institute Genomics Platform"/>
            <consortium name="The Broad Institute Genome Sequencing Center for Infectious Disease"/>
            <person name="Wu L."/>
            <person name="Ma J."/>
        </authorList>
    </citation>
    <scope>NUCLEOTIDE SEQUENCE [LARGE SCALE GENOMIC DNA]</scope>
    <source>
        <strain evidence="4">CGMCC 1.15180</strain>
    </source>
</reference>
<evidence type="ECO:0000256" key="1">
    <source>
        <dbReference type="ARBA" id="ARBA00005953"/>
    </source>
</evidence>
<dbReference type="InterPro" id="IPR050563">
    <property type="entry name" value="4-hydroxybenzoyl-CoA_TE"/>
</dbReference>
<evidence type="ECO:0000313" key="3">
    <source>
        <dbReference type="EMBL" id="MFD2033328.1"/>
    </source>
</evidence>
<dbReference type="EC" id="3.1.2.-" evidence="3"/>
<protein>
    <submittedName>
        <fullName evidence="3">Acyl-CoA thioesterase</fullName>
        <ecNumber evidence="3">3.1.2.-</ecNumber>
    </submittedName>
</protein>